<dbReference type="InterPro" id="IPR001763">
    <property type="entry name" value="Rhodanese-like_dom"/>
</dbReference>
<organism evidence="3 4">
    <name type="scientific">Pelagomonas calceolata</name>
    <dbReference type="NCBI Taxonomy" id="35677"/>
    <lineage>
        <taxon>Eukaryota</taxon>
        <taxon>Sar</taxon>
        <taxon>Stramenopiles</taxon>
        <taxon>Ochrophyta</taxon>
        <taxon>Pelagophyceae</taxon>
        <taxon>Pelagomonadales</taxon>
        <taxon>Pelagomonadaceae</taxon>
        <taxon>Pelagomonas</taxon>
    </lineage>
</organism>
<dbReference type="SMART" id="SM00450">
    <property type="entry name" value="RHOD"/>
    <property type="match status" value="1"/>
</dbReference>
<feature type="compositionally biased region" description="Polar residues" evidence="1">
    <location>
        <begin position="1"/>
        <end position="10"/>
    </location>
</feature>
<comment type="caution">
    <text evidence="3">The sequence shown here is derived from an EMBL/GenBank/DDBJ whole genome shotgun (WGS) entry which is preliminary data.</text>
</comment>
<dbReference type="PROSITE" id="PS50206">
    <property type="entry name" value="RHODANESE_3"/>
    <property type="match status" value="1"/>
</dbReference>
<dbReference type="PANTHER" id="PTHR43268:SF7">
    <property type="entry name" value="RHODANESE DOMAIN-CONTAINING PROTEIN"/>
    <property type="match status" value="1"/>
</dbReference>
<dbReference type="Proteomes" id="UP000789595">
    <property type="component" value="Unassembled WGS sequence"/>
</dbReference>
<accession>A0A8J2SZ02</accession>
<sequence length="486" mass="53464">MRPSEAQSTAFKALPPARGNPRQPSLVLFYAYREPAWSAAEHSRALKTFIKLCEAHDLKGRGRCAPEGVNCTLTGGQQQIRAFCAALREWDSQLFGPVDFKITDGLQKKEAFKRLTIRKTEELVGYGLGQSQPQLATSKATHLDAVEYHKALEDPDAIVVDVRNQYETTEIGRMRPPANGAKFLDPKVRNSHEIPRWLNAPETRERLAGKRVLMYCTGGIRCERASALLSELSSSCAGGACPAQATQDAVASAGPKEIVMVRGGVERYLRTFPDGGYWAGANYLFDRRFEQRPLKRQAPLGSCALCGVPCDLYRGRVVCAVSTCKVPVLVCQPCRNRVSPEEVASKAKCRLCRDNFAGSKRVEKPEIAVKAAPVAEKTRPPAPRLFVGNLPFTVEREEVLSTLDIDGRLTWLVDRETSLFYGSCVIECGVDAATKVVSRAKLYPTKLRGRKLRLGFGPAAPVDGAEGVRPPCARPASVFTYLRIPR</sequence>
<dbReference type="InterPro" id="IPR020936">
    <property type="entry name" value="TrhO"/>
</dbReference>
<dbReference type="Gene3D" id="3.40.250.10">
    <property type="entry name" value="Rhodanese-like domain"/>
    <property type="match status" value="1"/>
</dbReference>
<dbReference type="SUPFAM" id="SSF52821">
    <property type="entry name" value="Rhodanese/Cell cycle control phosphatase"/>
    <property type="match status" value="1"/>
</dbReference>
<evidence type="ECO:0000256" key="1">
    <source>
        <dbReference type="SAM" id="MobiDB-lite"/>
    </source>
</evidence>
<proteinExistence type="predicted"/>
<evidence type="ECO:0000259" key="2">
    <source>
        <dbReference type="PROSITE" id="PS50206"/>
    </source>
</evidence>
<dbReference type="InterPro" id="IPR036873">
    <property type="entry name" value="Rhodanese-like_dom_sf"/>
</dbReference>
<dbReference type="Pfam" id="PF17773">
    <property type="entry name" value="UPF0176_N"/>
    <property type="match status" value="1"/>
</dbReference>
<name>A0A8J2SZ02_9STRA</name>
<dbReference type="InterPro" id="IPR040503">
    <property type="entry name" value="TRHO_N"/>
</dbReference>
<evidence type="ECO:0000313" key="3">
    <source>
        <dbReference type="EMBL" id="CAH0376169.1"/>
    </source>
</evidence>
<dbReference type="PANTHER" id="PTHR43268">
    <property type="entry name" value="THIOSULFATE SULFURTRANSFERASE/RHODANESE-LIKE DOMAIN-CONTAINING PROTEIN 2"/>
    <property type="match status" value="1"/>
</dbReference>
<keyword evidence="4" id="KW-1185">Reference proteome</keyword>
<evidence type="ECO:0000313" key="4">
    <source>
        <dbReference type="Proteomes" id="UP000789595"/>
    </source>
</evidence>
<reference evidence="3" key="1">
    <citation type="submission" date="2021-11" db="EMBL/GenBank/DDBJ databases">
        <authorList>
            <consortium name="Genoscope - CEA"/>
            <person name="William W."/>
        </authorList>
    </citation>
    <scope>NUCLEOTIDE SEQUENCE</scope>
</reference>
<dbReference type="Gene3D" id="3.30.70.100">
    <property type="match status" value="1"/>
</dbReference>
<gene>
    <name evidence="3" type="ORF">PECAL_5P07330</name>
</gene>
<dbReference type="Pfam" id="PF12368">
    <property type="entry name" value="Rhodanese_C"/>
    <property type="match status" value="1"/>
</dbReference>
<feature type="region of interest" description="Disordered" evidence="1">
    <location>
        <begin position="1"/>
        <end position="20"/>
    </location>
</feature>
<dbReference type="InterPro" id="IPR022111">
    <property type="entry name" value="Rhodanese_C"/>
</dbReference>
<dbReference type="AlphaFoldDB" id="A0A8J2SZ02"/>
<dbReference type="OrthoDB" id="25002at2759"/>
<protein>
    <recommendedName>
        <fullName evidence="2">Rhodanese domain-containing protein</fullName>
    </recommendedName>
</protein>
<dbReference type="EMBL" id="CAKKNE010000005">
    <property type="protein sequence ID" value="CAH0376169.1"/>
    <property type="molecule type" value="Genomic_DNA"/>
</dbReference>
<feature type="domain" description="Rhodanese" evidence="2">
    <location>
        <begin position="153"/>
        <end position="277"/>
    </location>
</feature>